<reference evidence="3 4" key="1">
    <citation type="submission" date="2019-07" db="EMBL/GenBank/DDBJ databases">
        <title>Microlunatus dokdonensis sp. nov. isolated from the rhizospheric soil of the wild plant Elymus tsukushiensis.</title>
        <authorList>
            <person name="Ghim S.-Y."/>
            <person name="Hwang Y.-J."/>
            <person name="Son J.-S."/>
            <person name="Shin J.-H."/>
        </authorList>
    </citation>
    <scope>NUCLEOTIDE SEQUENCE [LARGE SCALE GENOMIC DNA]</scope>
    <source>
        <strain evidence="3 4">KUDC0627</strain>
    </source>
</reference>
<dbReference type="AlphaFoldDB" id="A0A516Q2F6"/>
<sequence length="252" mass="26976">MRAGVCSTTLTLGQICNSSMSHPSPAARSWSSTGLDPGPDHKAGVAGQVAALVHHNHSNRPQENPVRPLILRHSLSLDGYSAPPPGVPEDFFVEYDNDPEFVTHMAEVLGSAGVHVMGAQAYQDMAGHWPFQDGPEADAMNRIPKVVFSRNPIPTPWATTTVCSGDLAPEIAALKAEEGGPILAHGGVRFAQAFVRADLVDVYHLLITPVAHGSGSQLFTEFTTLRLVEARSFPRGNLALTYTRPDTATRTP</sequence>
<dbReference type="SUPFAM" id="SSF53597">
    <property type="entry name" value="Dihydrofolate reductase-like"/>
    <property type="match status" value="1"/>
</dbReference>
<evidence type="ECO:0000259" key="2">
    <source>
        <dbReference type="Pfam" id="PF01872"/>
    </source>
</evidence>
<dbReference type="PANTHER" id="PTHR38011:SF11">
    <property type="entry name" value="2,5-DIAMINO-6-RIBOSYLAMINO-4(3H)-PYRIMIDINONE 5'-PHOSPHATE REDUCTASE"/>
    <property type="match status" value="1"/>
</dbReference>
<dbReference type="Pfam" id="PF01872">
    <property type="entry name" value="RibD_C"/>
    <property type="match status" value="1"/>
</dbReference>
<dbReference type="KEGG" id="mik:FOE78_18405"/>
<dbReference type="InterPro" id="IPR050765">
    <property type="entry name" value="Riboflavin_Biosynth_HTPR"/>
</dbReference>
<evidence type="ECO:0000313" key="3">
    <source>
        <dbReference type="EMBL" id="QDP97617.1"/>
    </source>
</evidence>
<dbReference type="Gene3D" id="3.40.430.10">
    <property type="entry name" value="Dihydrofolate Reductase, subunit A"/>
    <property type="match status" value="1"/>
</dbReference>
<protein>
    <submittedName>
        <fullName evidence="3">Dihydrofolate reductase</fullName>
    </submittedName>
</protein>
<evidence type="ECO:0000313" key="4">
    <source>
        <dbReference type="Proteomes" id="UP000319263"/>
    </source>
</evidence>
<dbReference type="EMBL" id="CP041692">
    <property type="protein sequence ID" value="QDP97617.1"/>
    <property type="molecule type" value="Genomic_DNA"/>
</dbReference>
<dbReference type="InterPro" id="IPR002734">
    <property type="entry name" value="RibDG_C"/>
</dbReference>
<proteinExistence type="predicted"/>
<accession>A0A516Q2F6</accession>
<keyword evidence="4" id="KW-1185">Reference proteome</keyword>
<dbReference type="GO" id="GO:0008703">
    <property type="term" value="F:5-amino-6-(5-phosphoribosylamino)uracil reductase activity"/>
    <property type="evidence" value="ECO:0007669"/>
    <property type="project" value="InterPro"/>
</dbReference>
<feature type="domain" description="Bacterial bifunctional deaminase-reductase C-terminal" evidence="2">
    <location>
        <begin position="69"/>
        <end position="236"/>
    </location>
</feature>
<dbReference type="OrthoDB" id="3471498at2"/>
<dbReference type="InterPro" id="IPR024072">
    <property type="entry name" value="DHFR-like_dom_sf"/>
</dbReference>
<feature type="region of interest" description="Disordered" evidence="1">
    <location>
        <begin position="18"/>
        <end position="41"/>
    </location>
</feature>
<dbReference type="PANTHER" id="PTHR38011">
    <property type="entry name" value="DIHYDROFOLATE REDUCTASE FAMILY PROTEIN (AFU_ORTHOLOGUE AFUA_8G06820)"/>
    <property type="match status" value="1"/>
</dbReference>
<organism evidence="3 4">
    <name type="scientific">Microlunatus elymi</name>
    <dbReference type="NCBI Taxonomy" id="2596828"/>
    <lineage>
        <taxon>Bacteria</taxon>
        <taxon>Bacillati</taxon>
        <taxon>Actinomycetota</taxon>
        <taxon>Actinomycetes</taxon>
        <taxon>Propionibacteriales</taxon>
        <taxon>Propionibacteriaceae</taxon>
        <taxon>Microlunatus</taxon>
    </lineage>
</organism>
<dbReference type="Proteomes" id="UP000319263">
    <property type="component" value="Chromosome"/>
</dbReference>
<name>A0A516Q2F6_9ACTN</name>
<gene>
    <name evidence="3" type="ORF">FOE78_18405</name>
</gene>
<evidence type="ECO:0000256" key="1">
    <source>
        <dbReference type="SAM" id="MobiDB-lite"/>
    </source>
</evidence>
<dbReference type="GO" id="GO:0009231">
    <property type="term" value="P:riboflavin biosynthetic process"/>
    <property type="evidence" value="ECO:0007669"/>
    <property type="project" value="InterPro"/>
</dbReference>